<protein>
    <submittedName>
        <fullName evidence="2">Uncharacterized protein</fullName>
    </submittedName>
</protein>
<organism evidence="2 3">
    <name type="scientific">Aliiruegeria lutimaris</name>
    <dbReference type="NCBI Taxonomy" id="571298"/>
    <lineage>
        <taxon>Bacteria</taxon>
        <taxon>Pseudomonadati</taxon>
        <taxon>Pseudomonadota</taxon>
        <taxon>Alphaproteobacteria</taxon>
        <taxon>Rhodobacterales</taxon>
        <taxon>Roseobacteraceae</taxon>
        <taxon>Aliiruegeria</taxon>
    </lineage>
</organism>
<feature type="signal peptide" evidence="1">
    <location>
        <begin position="1"/>
        <end position="25"/>
    </location>
</feature>
<reference evidence="2 3" key="1">
    <citation type="submission" date="2016-10" db="EMBL/GenBank/DDBJ databases">
        <authorList>
            <person name="de Groot N.N."/>
        </authorList>
    </citation>
    <scope>NUCLEOTIDE SEQUENCE [LARGE SCALE GENOMIC DNA]</scope>
    <source>
        <strain evidence="2 3">DSM 25294</strain>
    </source>
</reference>
<feature type="chain" id="PRO_5011632531" evidence="1">
    <location>
        <begin position="26"/>
        <end position="163"/>
    </location>
</feature>
<gene>
    <name evidence="2" type="ORF">SAMN04488026_104538</name>
</gene>
<dbReference type="Proteomes" id="UP000199382">
    <property type="component" value="Unassembled WGS sequence"/>
</dbReference>
<keyword evidence="3" id="KW-1185">Reference proteome</keyword>
<evidence type="ECO:0000313" key="3">
    <source>
        <dbReference type="Proteomes" id="UP000199382"/>
    </source>
</evidence>
<accession>A0A1G9D388</accession>
<evidence type="ECO:0000256" key="1">
    <source>
        <dbReference type="SAM" id="SignalP"/>
    </source>
</evidence>
<dbReference type="AlphaFoldDB" id="A0A1G9D388"/>
<evidence type="ECO:0000313" key="2">
    <source>
        <dbReference type="EMBL" id="SDK58317.1"/>
    </source>
</evidence>
<sequence length="163" mass="15822">MCGPLLAALPAVGTMLGGGAGAAGAAAGTWGAMGAMAKLGVLAQAGAGIMGAVGAVQQGNAAAKAAEASAKAADNAAINAIVEGEQRAELQMRKGAKLLGQQKAATAANGVDVSTGDALDLLDDKRVEPPTAALLTLPDIPQVACRVIGSLPDNACRSSFCSR</sequence>
<dbReference type="EMBL" id="FNEK01000045">
    <property type="protein sequence ID" value="SDK58317.1"/>
    <property type="molecule type" value="Genomic_DNA"/>
</dbReference>
<name>A0A1G9D388_9RHOB</name>
<keyword evidence="1" id="KW-0732">Signal</keyword>
<proteinExistence type="predicted"/>